<keyword evidence="12" id="KW-0009">Actin-binding</keyword>
<evidence type="ECO:0000256" key="6">
    <source>
        <dbReference type="ARBA" id="ARBA00014038"/>
    </source>
</evidence>
<dbReference type="FunFam" id="3.90.1150.210:FF:000003">
    <property type="entry name" value="F-actin-capping protein subunit alpha"/>
    <property type="match status" value="1"/>
</dbReference>
<feature type="region of interest" description="Disordered" evidence="19">
    <location>
        <begin position="534"/>
        <end position="597"/>
    </location>
</feature>
<evidence type="ECO:0000256" key="16">
    <source>
        <dbReference type="ARBA" id="ARBA00025687"/>
    </source>
</evidence>
<feature type="region of interest" description="Disordered" evidence="19">
    <location>
        <begin position="312"/>
        <end position="334"/>
    </location>
</feature>
<dbReference type="GO" id="GO:0006357">
    <property type="term" value="P:regulation of transcription by RNA polymerase II"/>
    <property type="evidence" value="ECO:0007669"/>
    <property type="project" value="InterPro"/>
</dbReference>
<dbReference type="GO" id="GO:0051016">
    <property type="term" value="P:barbed-end actin filament capping"/>
    <property type="evidence" value="ECO:0007669"/>
    <property type="project" value="InterPro"/>
</dbReference>
<protein>
    <recommendedName>
        <fullName evidence="6">F-actin-capping protein subunit alpha</fullName>
    </recommendedName>
    <alternativeName>
        <fullName evidence="17">Mediator complex subunit 7</fullName>
    </alternativeName>
    <alternativeName>
        <fullName evidence="7">Mediator of RNA polymerase II transcription subunit 7</fullName>
    </alternativeName>
</protein>
<keyword evidence="13" id="KW-0963">Cytoplasm</keyword>
<dbReference type="PANTHER" id="PTHR10653">
    <property type="entry name" value="F-ACTIN-CAPPING PROTEIN SUBUNIT ALPHA"/>
    <property type="match status" value="1"/>
</dbReference>
<keyword evidence="14" id="KW-0539">Nucleus</keyword>
<dbReference type="AlphaFoldDB" id="A0A162ID82"/>
<proteinExistence type="inferred from homology"/>
<dbReference type="InterPro" id="IPR037282">
    <property type="entry name" value="CapZ_alpha/beta"/>
</dbReference>
<keyword evidence="8" id="KW-0117">Actin capping</keyword>
<dbReference type="GO" id="GO:0016592">
    <property type="term" value="C:mediator complex"/>
    <property type="evidence" value="ECO:0007669"/>
    <property type="project" value="InterPro"/>
</dbReference>
<comment type="subcellular location">
    <subcellularLocation>
        <location evidence="2">Cytoplasm</location>
        <location evidence="2">Cytoskeleton</location>
    </subcellularLocation>
    <subcellularLocation>
        <location evidence="1">Nucleus</location>
    </subcellularLocation>
</comment>
<dbReference type="GO" id="GO:0008290">
    <property type="term" value="C:F-actin capping protein complex"/>
    <property type="evidence" value="ECO:0007669"/>
    <property type="project" value="InterPro"/>
</dbReference>
<evidence type="ECO:0000256" key="17">
    <source>
        <dbReference type="ARBA" id="ARBA00031258"/>
    </source>
</evidence>
<dbReference type="PANTHER" id="PTHR10653:SF0">
    <property type="entry name" value="F-ACTIN-CAPPING PROTEIN SUBUNIT ALPHA"/>
    <property type="match status" value="1"/>
</dbReference>
<comment type="function">
    <text evidence="16">Component of the Mediator complex, a coactivator involved in the regulated transcription of nearly all RNA polymerase II-dependent genes. Mediator functions as a bridge to convey information from gene-specific regulatory proteins to the basal RNA polymerase II transcription machinery. Mediator is recruited to promoters by direct interactions with regulatory proteins and serves as a scaffold for the assembly of a functional preinitiation complex with RNA polymerase II and the general transcription factors.</text>
</comment>
<comment type="similarity">
    <text evidence="3">Belongs to the Mediator complex subunit 7 family.</text>
</comment>
<dbReference type="InterPro" id="IPR037212">
    <property type="entry name" value="Med7/Med21-like"/>
</dbReference>
<dbReference type="GO" id="GO:0051015">
    <property type="term" value="F:actin filament binding"/>
    <property type="evidence" value="ECO:0007669"/>
    <property type="project" value="TreeGrafter"/>
</dbReference>
<dbReference type="VEuPathDB" id="FungiDB:AAP_05733"/>
<dbReference type="EMBL" id="AZGZ01000035">
    <property type="protein sequence ID" value="KZZ87352.1"/>
    <property type="molecule type" value="Genomic_DNA"/>
</dbReference>
<gene>
    <name evidence="20" type="ORF">AAP_05733</name>
</gene>
<feature type="compositionally biased region" description="Pro residues" evidence="19">
    <location>
        <begin position="402"/>
        <end position="413"/>
    </location>
</feature>
<evidence type="ECO:0000256" key="7">
    <source>
        <dbReference type="ARBA" id="ARBA00020631"/>
    </source>
</evidence>
<feature type="compositionally biased region" description="Acidic residues" evidence="19">
    <location>
        <begin position="560"/>
        <end position="575"/>
    </location>
</feature>
<evidence type="ECO:0000256" key="14">
    <source>
        <dbReference type="ARBA" id="ARBA00023242"/>
    </source>
</evidence>
<dbReference type="GO" id="GO:0030036">
    <property type="term" value="P:actin cytoskeleton organization"/>
    <property type="evidence" value="ECO:0007669"/>
    <property type="project" value="TreeGrafter"/>
</dbReference>
<dbReference type="OrthoDB" id="340550at2759"/>
<evidence type="ECO:0000256" key="10">
    <source>
        <dbReference type="ARBA" id="ARBA00023159"/>
    </source>
</evidence>
<dbReference type="Pfam" id="PF01267">
    <property type="entry name" value="F-actin_cap_A"/>
    <property type="match status" value="1"/>
</dbReference>
<organism evidence="20 21">
    <name type="scientific">Ascosphaera apis ARSEF 7405</name>
    <dbReference type="NCBI Taxonomy" id="392613"/>
    <lineage>
        <taxon>Eukaryota</taxon>
        <taxon>Fungi</taxon>
        <taxon>Dikarya</taxon>
        <taxon>Ascomycota</taxon>
        <taxon>Pezizomycotina</taxon>
        <taxon>Eurotiomycetes</taxon>
        <taxon>Eurotiomycetidae</taxon>
        <taxon>Onygenales</taxon>
        <taxon>Ascosphaeraceae</taxon>
        <taxon>Ascosphaera</taxon>
    </lineage>
</organism>
<evidence type="ECO:0000313" key="21">
    <source>
        <dbReference type="Proteomes" id="UP000242877"/>
    </source>
</evidence>
<dbReference type="Gene3D" id="3.30.1140.60">
    <property type="entry name" value="F-actin capping protein, alpha subunit"/>
    <property type="match status" value="1"/>
</dbReference>
<dbReference type="PRINTS" id="PR00191">
    <property type="entry name" value="FACTINCAPA"/>
</dbReference>
<name>A0A162ID82_9EURO</name>
<feature type="compositionally biased region" description="Gly residues" evidence="19">
    <location>
        <begin position="584"/>
        <end position="596"/>
    </location>
</feature>
<evidence type="ECO:0000256" key="2">
    <source>
        <dbReference type="ARBA" id="ARBA00004245"/>
    </source>
</evidence>
<dbReference type="PROSITE" id="PS00749">
    <property type="entry name" value="F_ACTIN_CAPPING_A_2"/>
    <property type="match status" value="1"/>
</dbReference>
<evidence type="ECO:0000256" key="19">
    <source>
        <dbReference type="SAM" id="MobiDB-lite"/>
    </source>
</evidence>
<evidence type="ECO:0000256" key="13">
    <source>
        <dbReference type="ARBA" id="ARBA00023212"/>
    </source>
</evidence>
<dbReference type="GO" id="GO:0030479">
    <property type="term" value="C:actin cortical patch"/>
    <property type="evidence" value="ECO:0007669"/>
    <property type="project" value="TreeGrafter"/>
</dbReference>
<dbReference type="SUPFAM" id="SSF90096">
    <property type="entry name" value="Subunits of heterodimeric actin filament capping protein Capz"/>
    <property type="match status" value="1"/>
</dbReference>
<feature type="coiled-coil region" evidence="18">
    <location>
        <begin position="489"/>
        <end position="523"/>
    </location>
</feature>
<keyword evidence="10" id="KW-0010">Activator</keyword>
<comment type="caution">
    <text evidence="20">The sequence shown here is derived from an EMBL/GenBank/DDBJ whole genome shotgun (WGS) entry which is preliminary data.</text>
</comment>
<keyword evidence="21" id="KW-1185">Reference proteome</keyword>
<evidence type="ECO:0000256" key="18">
    <source>
        <dbReference type="SAM" id="Coils"/>
    </source>
</evidence>
<dbReference type="InterPro" id="IPR044888">
    <property type="entry name" value="Mediatior_Med7_sf"/>
</dbReference>
<dbReference type="Proteomes" id="UP000242877">
    <property type="component" value="Unassembled WGS sequence"/>
</dbReference>
<dbReference type="InterPro" id="IPR009244">
    <property type="entry name" value="Mediatior_Med7"/>
</dbReference>
<evidence type="ECO:0000256" key="15">
    <source>
        <dbReference type="ARBA" id="ARBA00025389"/>
    </source>
</evidence>
<dbReference type="GO" id="GO:0003712">
    <property type="term" value="F:transcription coregulator activity"/>
    <property type="evidence" value="ECO:0007669"/>
    <property type="project" value="InterPro"/>
</dbReference>
<evidence type="ECO:0000256" key="3">
    <source>
        <dbReference type="ARBA" id="ARBA00009994"/>
    </source>
</evidence>
<feature type="compositionally biased region" description="Basic and acidic residues" evidence="19">
    <location>
        <begin position="534"/>
        <end position="556"/>
    </location>
</feature>
<keyword evidence="18" id="KW-0175">Coiled coil</keyword>
<dbReference type="Gene3D" id="3.90.1150.210">
    <property type="entry name" value="F-actin capping protein, beta subunit"/>
    <property type="match status" value="1"/>
</dbReference>
<evidence type="ECO:0000256" key="5">
    <source>
        <dbReference type="ARBA" id="ARBA00011837"/>
    </source>
</evidence>
<evidence type="ECO:0000256" key="1">
    <source>
        <dbReference type="ARBA" id="ARBA00004123"/>
    </source>
</evidence>
<dbReference type="SUPFAM" id="SSF140718">
    <property type="entry name" value="Mediator hinge subcomplex-like"/>
    <property type="match status" value="1"/>
</dbReference>
<evidence type="ECO:0000256" key="4">
    <source>
        <dbReference type="ARBA" id="ARBA00010479"/>
    </source>
</evidence>
<dbReference type="InterPro" id="IPR042489">
    <property type="entry name" value="CapZ_alpha_1"/>
</dbReference>
<dbReference type="InterPro" id="IPR042276">
    <property type="entry name" value="CapZ_alpha/beta_2"/>
</dbReference>
<evidence type="ECO:0000256" key="11">
    <source>
        <dbReference type="ARBA" id="ARBA00023163"/>
    </source>
</evidence>
<comment type="similarity">
    <text evidence="4">Belongs to the F-actin-capping protein alpha subunit family.</text>
</comment>
<comment type="function">
    <text evidence="15">F-actin-capping proteins bind in a Ca(2+)-independent manner to the fast growing ends of actin filaments (barbed end) thereby blocking the exchange of subunits at these ends. Unlike other capping proteins (such as gelsolin and severin), these proteins do not sever actin filaments.</text>
</comment>
<evidence type="ECO:0000256" key="8">
    <source>
        <dbReference type="ARBA" id="ARBA00022467"/>
    </source>
</evidence>
<dbReference type="Gene3D" id="6.10.140.1520">
    <property type="match status" value="1"/>
</dbReference>
<dbReference type="Pfam" id="PF05983">
    <property type="entry name" value="Med7"/>
    <property type="match status" value="1"/>
</dbReference>
<dbReference type="PROSITE" id="PS00748">
    <property type="entry name" value="F_ACTIN_CAPPING_A_1"/>
    <property type="match status" value="1"/>
</dbReference>
<accession>A0A162ID82</accession>
<keyword evidence="9" id="KW-0805">Transcription regulation</keyword>
<feature type="compositionally biased region" description="Low complexity" evidence="19">
    <location>
        <begin position="317"/>
        <end position="326"/>
    </location>
</feature>
<evidence type="ECO:0000313" key="20">
    <source>
        <dbReference type="EMBL" id="KZZ87352.1"/>
    </source>
</evidence>
<dbReference type="InterPro" id="IPR017865">
    <property type="entry name" value="F-actin_cap_asu_CS"/>
</dbReference>
<sequence length="613" mass="67834">MASNVEIASSFIAGAPPGELSDVVNDIKALSDDPSLIPSLKPAFEKYNEEQLTTVKVPGGSQSVIVSAFNKLEDGRYYDAQSQTSFEFDHITQKASSPQTYVLESENLEFIKSLARTFENHAKEHYPSYTLGVYPTGDDSAVAIALVANKYSPHNFWNGRYRAIYTVNPSTGDITGSISVNVHYYEDGNVSLKSSKPVSLNAGSNPTSEAVVRKIAAAEKEQEEQLNEGFMSLSEGAFKGLRRQLPITRQKVEWEKVSGYRLGQDISGGKGSSRATDMADQPVKPAVIAAFPPPPPFWKHFTRENVERFEEFKKQQQEQLQQQQQQDGEDGQIDSKQAKDTFKKKGEVDLDTLRKNVPFELRYLVPPAVPKEEYQLFGEMQRVSLTLPSLASQGVHQIYPEGPSPPPAPPAPTAPTTTSPTDESPAYTPATIPPNPRFWLTATTKYLLLNFLELVGLLASNPIEATSKIQDIRDLFVNAHHLLNTYRPHQAREEVIRLMEEQLKKSREEIEEMEKVKVKVEEVLRGIVGEGQAIRDGDDEGVGREGEKKGRKKEVSSDDGLFEDDEDEEGEEAEEEVGRNEDGGVVGGDGGIGGGKAMVVEEWREMWEVLGSG</sequence>
<dbReference type="Gene3D" id="6.10.140.200">
    <property type="match status" value="1"/>
</dbReference>
<keyword evidence="11" id="KW-0804">Transcription</keyword>
<keyword evidence="13" id="KW-0206">Cytoskeleton</keyword>
<feature type="region of interest" description="Disordered" evidence="19">
    <location>
        <begin position="396"/>
        <end position="434"/>
    </location>
</feature>
<dbReference type="InterPro" id="IPR002189">
    <property type="entry name" value="CapZ_alpha"/>
</dbReference>
<reference evidence="20 21" key="1">
    <citation type="journal article" date="2016" name="Genome Biol. Evol.">
        <title>Divergent and convergent evolution of fungal pathogenicity.</title>
        <authorList>
            <person name="Shang Y."/>
            <person name="Xiao G."/>
            <person name="Zheng P."/>
            <person name="Cen K."/>
            <person name="Zhan S."/>
            <person name="Wang C."/>
        </authorList>
    </citation>
    <scope>NUCLEOTIDE SEQUENCE [LARGE SCALE GENOMIC DNA]</scope>
    <source>
        <strain evidence="20 21">ARSEF 7405</strain>
    </source>
</reference>
<comment type="subunit">
    <text evidence="5">Component of the Mediator complex.</text>
</comment>
<evidence type="ECO:0000256" key="9">
    <source>
        <dbReference type="ARBA" id="ARBA00023015"/>
    </source>
</evidence>
<evidence type="ECO:0000256" key="12">
    <source>
        <dbReference type="ARBA" id="ARBA00023203"/>
    </source>
</evidence>